<dbReference type="RefSeq" id="WP_269255342.1">
    <property type="nucleotide sequence ID" value="NZ_JAKHFJ010000008.1"/>
</dbReference>
<evidence type="ECO:0000313" key="3">
    <source>
        <dbReference type="Proteomes" id="UP001211420"/>
    </source>
</evidence>
<protein>
    <submittedName>
        <fullName evidence="2">SLAP domain-containing protein</fullName>
    </submittedName>
</protein>
<name>A0ABT4K2L0_9LACO</name>
<dbReference type="Proteomes" id="UP001211420">
    <property type="component" value="Unassembled WGS sequence"/>
</dbReference>
<dbReference type="EMBL" id="JAKHPW010000006">
    <property type="protein sequence ID" value="MCZ3622372.1"/>
    <property type="molecule type" value="Genomic_DNA"/>
</dbReference>
<accession>A0ABT4K2L0</accession>
<evidence type="ECO:0000256" key="1">
    <source>
        <dbReference type="SAM" id="MobiDB-lite"/>
    </source>
</evidence>
<gene>
    <name evidence="2" type="ORF">L2772_05750</name>
</gene>
<feature type="region of interest" description="Disordered" evidence="1">
    <location>
        <begin position="1"/>
        <end position="56"/>
    </location>
</feature>
<organism evidence="2 3">
    <name type="scientific">Lactobacillus mulieris</name>
    <dbReference type="NCBI Taxonomy" id="2508708"/>
    <lineage>
        <taxon>Bacteria</taxon>
        <taxon>Bacillati</taxon>
        <taxon>Bacillota</taxon>
        <taxon>Bacilli</taxon>
        <taxon>Lactobacillales</taxon>
        <taxon>Lactobacillaceae</taxon>
        <taxon>Lactobacillus</taxon>
    </lineage>
</organism>
<reference evidence="2 3" key="1">
    <citation type="submission" date="2022-01" db="EMBL/GenBank/DDBJ databases">
        <title>VMRC isolate genome collection.</title>
        <authorList>
            <person name="France M."/>
            <person name="Rutt L."/>
            <person name="Humphrys M."/>
            <person name="Ravel J."/>
        </authorList>
    </citation>
    <scope>NUCLEOTIDE SEQUENCE [LARGE SCALE GENOMIC DNA]</scope>
    <source>
        <strain evidence="2 3">C0172B4</strain>
    </source>
</reference>
<sequence length="396" mass="43405">AKESTTSSASSESSAAKESTTSSASSESSAAKESTTSSASSESSVAKESTTSSSTEEVTGVVYAPVINNNPGWMIALLDGEGHYTGKYIPTNTSWKVFAKKTISNREMYRLGSDQQWVPAEYVTVKNLEVVSKTTTEPKKSDSKEEALSGVAYVPTLKDHPTWQVALLDGDGHYTGKYIPTNSNWKVFAKKTINNRLMYRLGSDQQWVPAEYATLKSTVAEKTSESVPTKITSNEEALSGVAYVPTLKDHPTWQVALLDGEGHYTGKYISTNSNWRVFAKKTINNRLMYRLGSDQQWVPAEYATLKSTVAEKTSESVPAKATSNEEAMSGVAYAPVINNNPGWMIALLDGEGHYTGKYIPTNSNWKVLAKKTISGVEYYRLGNDQQWVAARYLKLK</sequence>
<feature type="non-terminal residue" evidence="2">
    <location>
        <position position="1"/>
    </location>
</feature>
<evidence type="ECO:0000313" key="2">
    <source>
        <dbReference type="EMBL" id="MCZ3622372.1"/>
    </source>
</evidence>
<comment type="caution">
    <text evidence="2">The sequence shown here is derived from an EMBL/GenBank/DDBJ whole genome shotgun (WGS) entry which is preliminary data.</text>
</comment>
<proteinExistence type="predicted"/>
<keyword evidence="3" id="KW-1185">Reference proteome</keyword>